<dbReference type="Pfam" id="PF26115">
    <property type="entry name" value="PDDEXK_GAPS4"/>
    <property type="match status" value="1"/>
</dbReference>
<proteinExistence type="predicted"/>
<keyword evidence="3" id="KW-1185">Reference proteome</keyword>
<comment type="caution">
    <text evidence="2">The sequence shown here is derived from an EMBL/GenBank/DDBJ whole genome shotgun (WGS) entry which is preliminary data.</text>
</comment>
<evidence type="ECO:0000313" key="2">
    <source>
        <dbReference type="EMBL" id="NII08861.1"/>
    </source>
</evidence>
<name>A0A7X5UE71_9GAMM</name>
<protein>
    <recommendedName>
        <fullName evidence="1">GAPS4 PD-(D/E)XK nuclease domain-containing protein</fullName>
    </recommendedName>
</protein>
<accession>A0A7X5UE71</accession>
<feature type="domain" description="GAPS4 PD-(D/E)XK nuclease" evidence="1">
    <location>
        <begin position="1"/>
        <end position="170"/>
    </location>
</feature>
<sequence>MGEKSKKSGEIGEKISTELLKLIGWNNSLHNISIACNSPKHKNEEGNQRSTHGEDQVFIYHSPFHDDRTEIVHVSVKNTLGGPPSEATLKTKFKSHFKECQEIIECAKHSPEVKLISNSHGTRGKKGHSGLLVWLHNDGSDIECNIKPSLASSRLEPDAKFPIYLIDNARASFLIKIIDDMNRRFQDKKIEFFYPRIGTSVYVNEARSGSSLPLELIASDVVPFLVKSDDSREMVIYADQAFTKDAYKKLLSYALQFSSGLVAKIKIGMPDYNPALNEQEAKLARLHFPDRDEEITPFSFNRSILSLLSTED</sequence>
<dbReference type="RefSeq" id="WP_166952473.1">
    <property type="nucleotide sequence ID" value="NZ_JAARLZ010000016.1"/>
</dbReference>
<dbReference type="AlphaFoldDB" id="A0A7X5UE71"/>
<dbReference type="Proteomes" id="UP000490980">
    <property type="component" value="Unassembled WGS sequence"/>
</dbReference>
<gene>
    <name evidence="2" type="ORF">HBF25_20955</name>
</gene>
<evidence type="ECO:0000259" key="1">
    <source>
        <dbReference type="Pfam" id="PF26115"/>
    </source>
</evidence>
<organism evidence="2 3">
    <name type="scientific">Luteibacter anthropi</name>
    <dbReference type="NCBI Taxonomy" id="564369"/>
    <lineage>
        <taxon>Bacteria</taxon>
        <taxon>Pseudomonadati</taxon>
        <taxon>Pseudomonadota</taxon>
        <taxon>Gammaproteobacteria</taxon>
        <taxon>Lysobacterales</taxon>
        <taxon>Rhodanobacteraceae</taxon>
        <taxon>Luteibacter</taxon>
    </lineage>
</organism>
<reference evidence="2 3" key="1">
    <citation type="submission" date="2020-03" db="EMBL/GenBank/DDBJ databases">
        <authorList>
            <person name="Lai Q."/>
        </authorList>
    </citation>
    <scope>NUCLEOTIDE SEQUENCE [LARGE SCALE GENOMIC DNA]</scope>
    <source>
        <strain evidence="2 3">CCUG 25036</strain>
    </source>
</reference>
<dbReference type="InterPro" id="IPR058873">
    <property type="entry name" value="PDDEXK_GAPS4"/>
</dbReference>
<dbReference type="EMBL" id="JAARLZ010000016">
    <property type="protein sequence ID" value="NII08861.1"/>
    <property type="molecule type" value="Genomic_DNA"/>
</dbReference>
<evidence type="ECO:0000313" key="3">
    <source>
        <dbReference type="Proteomes" id="UP000490980"/>
    </source>
</evidence>